<feature type="region of interest" description="Disordered" evidence="2">
    <location>
        <begin position="437"/>
        <end position="459"/>
    </location>
</feature>
<dbReference type="GO" id="GO:0005737">
    <property type="term" value="C:cytoplasm"/>
    <property type="evidence" value="ECO:0007669"/>
    <property type="project" value="TreeGrafter"/>
</dbReference>
<dbReference type="HOGENOM" id="CLU_531814_0_0_3"/>
<gene>
    <name evidence="4" type="ORF">Cri9333_3509</name>
</gene>
<dbReference type="NCBIfam" id="NF047832">
    <property type="entry name" value="caspase_w_EACC1"/>
    <property type="match status" value="1"/>
</dbReference>
<evidence type="ECO:0000256" key="2">
    <source>
        <dbReference type="SAM" id="MobiDB-lite"/>
    </source>
</evidence>
<keyword evidence="1" id="KW-0175">Coiled coil</keyword>
<proteinExistence type="predicted"/>
<dbReference type="PANTHER" id="PTHR48104">
    <property type="entry name" value="METACASPASE-4"/>
    <property type="match status" value="1"/>
</dbReference>
<dbReference type="PANTHER" id="PTHR48104:SF30">
    <property type="entry name" value="METACASPASE-1"/>
    <property type="match status" value="1"/>
</dbReference>
<sequence length="512" mass="60044">MAKIALLIAVGQFESGDLASLPKSSADVDAMKEVLIDPELGGFNESDITVLKNPKKQRMEDAIYDLFDKGKRKKEDLLLFYFSGHGITDEHGIFFFSTYETRKENGKLRPTTAISSNFVHQWMNQSLSKRMAIILDCCHSGAFAKGLSAKGTANDLIKEQLGGEGRAILTAASATEYAWAKDEFNLSVYTYYLLEGVCTGKADQGGNDWISLEELHEYAKNEISEAKLEMTPEFYPVREGAKIHLFKTKIIDPKEKYRKEIQRYLKLGKIPLFALNWLEDERKRLQISQEEAQSIEGEVFAPLQNKQENLKKYEKALAQALAEGFSLDNDWIWEELKLIQKRYELTDEEVEPIREKIIPEIQQQQKQKEPQEQEEYNNKLRQYQQEFSKVVEREYPLSSHARQQINSWQQSLGLRYEDTQRIEQPILAAKYQEKLKEEERRKEQEAEKNKQLELQKQREQEEYQKRLEERLKQGEKIQKQREQEEYQKRLEERLKQGEKYKSNENRKSIKKD</sequence>
<feature type="coiled-coil region" evidence="1">
    <location>
        <begin position="278"/>
        <end position="323"/>
    </location>
</feature>
<dbReference type="RefSeq" id="WP_015204439.1">
    <property type="nucleotide sequence ID" value="NC_019753.1"/>
</dbReference>
<evidence type="ECO:0000313" key="5">
    <source>
        <dbReference type="Proteomes" id="UP000010472"/>
    </source>
</evidence>
<evidence type="ECO:0000313" key="4">
    <source>
        <dbReference type="EMBL" id="AFZ14334.1"/>
    </source>
</evidence>
<dbReference type="eggNOG" id="COG4249">
    <property type="taxonomic scope" value="Bacteria"/>
</dbReference>
<feature type="domain" description="Peptidase C14 caspase" evidence="3">
    <location>
        <begin position="3"/>
        <end position="235"/>
    </location>
</feature>
<feature type="coiled-coil region" evidence="1">
    <location>
        <begin position="366"/>
        <end position="393"/>
    </location>
</feature>
<dbReference type="GO" id="GO:0006508">
    <property type="term" value="P:proteolysis"/>
    <property type="evidence" value="ECO:0007669"/>
    <property type="project" value="InterPro"/>
</dbReference>
<feature type="region of interest" description="Disordered" evidence="2">
    <location>
        <begin position="471"/>
        <end position="512"/>
    </location>
</feature>
<organism evidence="4 5">
    <name type="scientific">Crinalium epipsammum PCC 9333</name>
    <dbReference type="NCBI Taxonomy" id="1173022"/>
    <lineage>
        <taxon>Bacteria</taxon>
        <taxon>Bacillati</taxon>
        <taxon>Cyanobacteriota</taxon>
        <taxon>Cyanophyceae</taxon>
        <taxon>Gomontiellales</taxon>
        <taxon>Gomontiellaceae</taxon>
        <taxon>Crinalium</taxon>
    </lineage>
</organism>
<reference evidence="4 5" key="1">
    <citation type="submission" date="2012-06" db="EMBL/GenBank/DDBJ databases">
        <title>Finished chromosome of genome of Crinalium epipsammum PCC 9333.</title>
        <authorList>
            <consortium name="US DOE Joint Genome Institute"/>
            <person name="Gugger M."/>
            <person name="Coursin T."/>
            <person name="Rippka R."/>
            <person name="Tandeau De Marsac N."/>
            <person name="Huntemann M."/>
            <person name="Wei C.-L."/>
            <person name="Han J."/>
            <person name="Detter J.C."/>
            <person name="Han C."/>
            <person name="Tapia R."/>
            <person name="Davenport K."/>
            <person name="Daligault H."/>
            <person name="Erkkila T."/>
            <person name="Gu W."/>
            <person name="Munk A.C.C."/>
            <person name="Teshima H."/>
            <person name="Xu Y."/>
            <person name="Chain P."/>
            <person name="Chen A."/>
            <person name="Krypides N."/>
            <person name="Mavromatis K."/>
            <person name="Markowitz V."/>
            <person name="Szeto E."/>
            <person name="Ivanova N."/>
            <person name="Mikhailova N."/>
            <person name="Ovchinnikova G."/>
            <person name="Pagani I."/>
            <person name="Pati A."/>
            <person name="Goodwin L."/>
            <person name="Peters L."/>
            <person name="Pitluck S."/>
            <person name="Woyke T."/>
            <person name="Kerfeld C."/>
        </authorList>
    </citation>
    <scope>NUCLEOTIDE SEQUENCE [LARGE SCALE GENOMIC DNA]</scope>
    <source>
        <strain evidence="4 5">PCC 9333</strain>
    </source>
</reference>
<dbReference type="PATRIC" id="fig|1173022.3.peg.3782"/>
<evidence type="ECO:0000256" key="1">
    <source>
        <dbReference type="SAM" id="Coils"/>
    </source>
</evidence>
<dbReference type="InterPro" id="IPR011600">
    <property type="entry name" value="Pept_C14_caspase"/>
</dbReference>
<dbReference type="KEGG" id="cep:Cri9333_3509"/>
<dbReference type="InterPro" id="IPR029030">
    <property type="entry name" value="Caspase-like_dom_sf"/>
</dbReference>
<dbReference type="InterPro" id="IPR050452">
    <property type="entry name" value="Metacaspase"/>
</dbReference>
<dbReference type="Proteomes" id="UP000010472">
    <property type="component" value="Chromosome"/>
</dbReference>
<evidence type="ECO:0000259" key="3">
    <source>
        <dbReference type="Pfam" id="PF00656"/>
    </source>
</evidence>
<protein>
    <submittedName>
        <fullName evidence="4">Peptidase C14 caspase catalytic subunit p20</fullName>
    </submittedName>
</protein>
<dbReference type="GO" id="GO:0004197">
    <property type="term" value="F:cysteine-type endopeptidase activity"/>
    <property type="evidence" value="ECO:0007669"/>
    <property type="project" value="InterPro"/>
</dbReference>
<dbReference type="SUPFAM" id="SSF52129">
    <property type="entry name" value="Caspase-like"/>
    <property type="match status" value="1"/>
</dbReference>
<keyword evidence="5" id="KW-1185">Reference proteome</keyword>
<dbReference type="STRING" id="1173022.Cri9333_3509"/>
<accession>K9W3G3</accession>
<dbReference type="Pfam" id="PF00656">
    <property type="entry name" value="Peptidase_C14"/>
    <property type="match status" value="1"/>
</dbReference>
<dbReference type="AlphaFoldDB" id="K9W3G3"/>
<dbReference type="EMBL" id="CP003620">
    <property type="protein sequence ID" value="AFZ14334.1"/>
    <property type="molecule type" value="Genomic_DNA"/>
</dbReference>
<name>K9W3G3_9CYAN</name>
<dbReference type="Gene3D" id="3.40.50.1460">
    <property type="match status" value="1"/>
</dbReference>
<dbReference type="OrthoDB" id="473693at2"/>